<dbReference type="InterPro" id="IPR035965">
    <property type="entry name" value="PAS-like_dom_sf"/>
</dbReference>
<protein>
    <recommendedName>
        <fullName evidence="11">Histidine kinase</fullName>
    </recommendedName>
</protein>
<dbReference type="InterPro" id="IPR001789">
    <property type="entry name" value="Sig_transdc_resp-reg_receiver"/>
</dbReference>
<dbReference type="InterPro" id="IPR005467">
    <property type="entry name" value="His_kinase_dom"/>
</dbReference>
<dbReference type="Gene3D" id="3.30.450.40">
    <property type="match status" value="1"/>
</dbReference>
<dbReference type="InterPro" id="IPR003594">
    <property type="entry name" value="HATPase_dom"/>
</dbReference>
<dbReference type="SUPFAM" id="SSF52172">
    <property type="entry name" value="CheY-like"/>
    <property type="match status" value="2"/>
</dbReference>
<dbReference type="GO" id="GO:0000160">
    <property type="term" value="P:phosphorelay signal transduction system"/>
    <property type="evidence" value="ECO:0007669"/>
    <property type="project" value="UniProtKB-KW"/>
</dbReference>
<gene>
    <name evidence="9" type="ORF">A2527_13145</name>
</gene>
<dbReference type="SMART" id="SM00091">
    <property type="entry name" value="PAS"/>
    <property type="match status" value="1"/>
</dbReference>
<dbReference type="Pfam" id="PF02518">
    <property type="entry name" value="HATPase_c"/>
    <property type="match status" value="1"/>
</dbReference>
<comment type="caution">
    <text evidence="9">The sequence shown here is derived from an EMBL/GenBank/DDBJ whole genome shotgun (WGS) entry which is preliminary data.</text>
</comment>
<evidence type="ECO:0000259" key="8">
    <source>
        <dbReference type="PROSITE" id="PS50112"/>
    </source>
</evidence>
<dbReference type="SUPFAM" id="SSF55785">
    <property type="entry name" value="PYP-like sensor domain (PAS domain)"/>
    <property type="match status" value="1"/>
</dbReference>
<evidence type="ECO:0000313" key="10">
    <source>
        <dbReference type="Proteomes" id="UP000178449"/>
    </source>
</evidence>
<evidence type="ECO:0000259" key="6">
    <source>
        <dbReference type="PROSITE" id="PS50109"/>
    </source>
</evidence>
<dbReference type="GO" id="GO:0016301">
    <property type="term" value="F:kinase activity"/>
    <property type="evidence" value="ECO:0007669"/>
    <property type="project" value="UniProtKB-KW"/>
</dbReference>
<feature type="domain" description="PAS" evidence="8">
    <location>
        <begin position="484"/>
        <end position="529"/>
    </location>
</feature>
<keyword evidence="4" id="KW-0902">Two-component regulatory system</keyword>
<dbReference type="SUPFAM" id="SSF55781">
    <property type="entry name" value="GAF domain-like"/>
    <property type="match status" value="1"/>
</dbReference>
<dbReference type="Gene3D" id="3.40.50.2300">
    <property type="match status" value="2"/>
</dbReference>
<evidence type="ECO:0000256" key="4">
    <source>
        <dbReference type="ARBA" id="ARBA00023012"/>
    </source>
</evidence>
<reference evidence="9 10" key="1">
    <citation type="journal article" date="2016" name="Nat. Commun.">
        <title>Thousands of microbial genomes shed light on interconnected biogeochemical processes in an aquifer system.</title>
        <authorList>
            <person name="Anantharaman K."/>
            <person name="Brown C.T."/>
            <person name="Hug L.A."/>
            <person name="Sharon I."/>
            <person name="Castelle C.J."/>
            <person name="Probst A.J."/>
            <person name="Thomas B.C."/>
            <person name="Singh A."/>
            <person name="Wilkins M.J."/>
            <person name="Karaoz U."/>
            <person name="Brodie E.L."/>
            <person name="Williams K.H."/>
            <person name="Hubbard S.S."/>
            <person name="Banfield J.F."/>
        </authorList>
    </citation>
    <scope>NUCLEOTIDE SEQUENCE [LARGE SCALE GENOMIC DNA]</scope>
</reference>
<accession>A0A1F6GG53</accession>
<feature type="modified residue" description="4-aspartylphosphate" evidence="5">
    <location>
        <position position="922"/>
    </location>
</feature>
<proteinExistence type="predicted"/>
<dbReference type="SUPFAM" id="SSF55874">
    <property type="entry name" value="ATPase domain of HSP90 chaperone/DNA topoisomerase II/histidine kinase"/>
    <property type="match status" value="1"/>
</dbReference>
<evidence type="ECO:0008006" key="11">
    <source>
        <dbReference type="Google" id="ProtNLM"/>
    </source>
</evidence>
<dbReference type="STRING" id="1817772.A2527_13145"/>
<dbReference type="InterPro" id="IPR003018">
    <property type="entry name" value="GAF"/>
</dbReference>
<keyword evidence="3" id="KW-0418">Kinase</keyword>
<dbReference type="EMBL" id="MFNE01000005">
    <property type="protein sequence ID" value="OGG97094.1"/>
    <property type="molecule type" value="Genomic_DNA"/>
</dbReference>
<dbReference type="Proteomes" id="UP000178449">
    <property type="component" value="Unassembled WGS sequence"/>
</dbReference>
<feature type="domain" description="Response regulatory" evidence="7">
    <location>
        <begin position="871"/>
        <end position="986"/>
    </location>
</feature>
<dbReference type="Pfam" id="PF00072">
    <property type="entry name" value="Response_reg"/>
    <property type="match status" value="1"/>
</dbReference>
<dbReference type="NCBIfam" id="TIGR00229">
    <property type="entry name" value="sensory_box"/>
    <property type="match status" value="1"/>
</dbReference>
<keyword evidence="2" id="KW-0808">Transferase</keyword>
<dbReference type="PROSITE" id="PS50112">
    <property type="entry name" value="PAS"/>
    <property type="match status" value="1"/>
</dbReference>
<sequence>MKIKNWLPLLVFILGLGFIYGQYYQQLAQRDNMVQKGAQEQLALGAARFETGLKALNQSLHINVRLAENTQSALDAEGLFKELKANGLAVEQVLWVERWEEADRAKQLKELTKINKDFALRLSPEQLKNREFYLPVTGSYPNISEQGRDLALLEPLVALLERVQLEGQPKLYDKDFKDAFGAGLWMAVPQSQKKHWFLIKLDAKELSKTLSQGHPEGMGYRLGLKGDRLWTAQSALGQGHLVELGLETPLLGQQVSLLFTAYQQPVPTLGNEVDIALLIFGFLWTLGAAFSIRYFADGLEKALAQSEARKRRLEFYQTGLEKVQAKAGIENALRAALSAISTYANWPLAHTALPDESGHKVETAFWHQTEPGSFSSFIEAAESKNFQSGEGLVDRVLANEKLVWIEDISADASFSRTKIHYDFGVKTAVGFPVFSGGEIVTVLEFFSADQQAWDQERIDAIAPLITQLGAALEGHWADSRQETLRARLGALISQLDQPLLLFDQNGQMIEGNPAAEQFFGYKTKELRGRPLTLLIADQDQLKEQLVQIIIGEPRWPQTKAIKARRKDGRAESANVLFGRLESGPAGLYFARFSLDQAPMEARPTVAQTISKGYEEQERSARQNRLGTDYFSSLGQSLKLPATALVNLARNLAQETGAPEQAQILNTLVKTSQSLEKTLSRAIELARAESGRLVLRQQPFDLRKLVERVLEAYFHKATTKGLELVSYIGTEVPVALIGDPDRLFRLLSILVENAVDYTSRGEVVLELSAISQSVEIVELSFKVRDSGLGLSEAKQTELANQLSGLIKGGKEGAQHALGVRLAGALAGLMGGGLRFSGIEGQGSSFGFSARLGRQPEPRETGMRAVRNLSGVRVLLIEPNLSLGQVLQKYLLYWGAQPSLCASLAEAQKLVGGRRNPTDLIILDQSFGHDRLDQLRELRKTLPGLPVILTSNLDGSMVIPENEDLEPIARLNKPIKSLELYPLMLRLLGRNDEAAGAREPKAKVLLVEDKKEEVQLLVQALKAASWQVTLAQSAKEAMEARANNEFRLTLVDLSLPGTDGLELITMLRRWEEENLGYLLPLIALADRGEGGRKQAAYQAGADLALSKPVDPLYLIELLKSYFYL</sequence>
<dbReference type="Pfam" id="PF00989">
    <property type="entry name" value="PAS"/>
    <property type="match status" value="1"/>
</dbReference>
<evidence type="ECO:0000256" key="3">
    <source>
        <dbReference type="ARBA" id="ARBA00022777"/>
    </source>
</evidence>
<dbReference type="SMART" id="SM00387">
    <property type="entry name" value="HATPase_c"/>
    <property type="match status" value="1"/>
</dbReference>
<feature type="domain" description="Response regulatory" evidence="7">
    <location>
        <begin position="1001"/>
        <end position="1120"/>
    </location>
</feature>
<dbReference type="Gene3D" id="3.30.565.10">
    <property type="entry name" value="Histidine kinase-like ATPase, C-terminal domain"/>
    <property type="match status" value="1"/>
</dbReference>
<evidence type="ECO:0000313" key="9">
    <source>
        <dbReference type="EMBL" id="OGG97094.1"/>
    </source>
</evidence>
<dbReference type="InterPro" id="IPR013767">
    <property type="entry name" value="PAS_fold"/>
</dbReference>
<dbReference type="SMART" id="SM00065">
    <property type="entry name" value="GAF"/>
    <property type="match status" value="1"/>
</dbReference>
<evidence type="ECO:0000256" key="5">
    <source>
        <dbReference type="PROSITE-ProRule" id="PRU00169"/>
    </source>
</evidence>
<feature type="modified residue" description="4-aspartylphosphate" evidence="5">
    <location>
        <position position="1050"/>
    </location>
</feature>
<dbReference type="InterPro" id="IPR000014">
    <property type="entry name" value="PAS"/>
</dbReference>
<dbReference type="PROSITE" id="PS50110">
    <property type="entry name" value="RESPONSE_REGULATORY"/>
    <property type="match status" value="2"/>
</dbReference>
<evidence type="ECO:0000256" key="2">
    <source>
        <dbReference type="ARBA" id="ARBA00022679"/>
    </source>
</evidence>
<dbReference type="InterPro" id="IPR029016">
    <property type="entry name" value="GAF-like_dom_sf"/>
</dbReference>
<name>A0A1F6GG53_9PROT</name>
<dbReference type="Gene3D" id="3.30.450.20">
    <property type="entry name" value="PAS domain"/>
    <property type="match status" value="1"/>
</dbReference>
<dbReference type="PANTHER" id="PTHR45339:SF1">
    <property type="entry name" value="HYBRID SIGNAL TRANSDUCTION HISTIDINE KINASE J"/>
    <property type="match status" value="1"/>
</dbReference>
<feature type="domain" description="Histidine kinase" evidence="6">
    <location>
        <begin position="632"/>
        <end position="852"/>
    </location>
</feature>
<organism evidence="9 10">
    <name type="scientific">Candidatus Lambdaproteobacteria bacterium RIFOXYD2_FULL_50_16</name>
    <dbReference type="NCBI Taxonomy" id="1817772"/>
    <lineage>
        <taxon>Bacteria</taxon>
        <taxon>Pseudomonadati</taxon>
        <taxon>Pseudomonadota</taxon>
        <taxon>Candidatus Lambdaproteobacteria</taxon>
    </lineage>
</organism>
<dbReference type="CDD" id="cd00130">
    <property type="entry name" value="PAS"/>
    <property type="match status" value="1"/>
</dbReference>
<dbReference type="InterPro" id="IPR036890">
    <property type="entry name" value="HATPase_C_sf"/>
</dbReference>
<dbReference type="CDD" id="cd00156">
    <property type="entry name" value="REC"/>
    <property type="match status" value="1"/>
</dbReference>
<dbReference type="SMART" id="SM00448">
    <property type="entry name" value="REC"/>
    <property type="match status" value="2"/>
</dbReference>
<evidence type="ECO:0000259" key="7">
    <source>
        <dbReference type="PROSITE" id="PS50110"/>
    </source>
</evidence>
<dbReference type="GO" id="GO:0006355">
    <property type="term" value="P:regulation of DNA-templated transcription"/>
    <property type="evidence" value="ECO:0007669"/>
    <property type="project" value="InterPro"/>
</dbReference>
<dbReference type="AlphaFoldDB" id="A0A1F6GG53"/>
<evidence type="ECO:0000256" key="1">
    <source>
        <dbReference type="ARBA" id="ARBA00022553"/>
    </source>
</evidence>
<dbReference type="Pfam" id="PF13185">
    <property type="entry name" value="GAF_2"/>
    <property type="match status" value="1"/>
</dbReference>
<dbReference type="InterPro" id="IPR011006">
    <property type="entry name" value="CheY-like_superfamily"/>
</dbReference>
<dbReference type="PROSITE" id="PS50109">
    <property type="entry name" value="HIS_KIN"/>
    <property type="match status" value="1"/>
</dbReference>
<dbReference type="PANTHER" id="PTHR45339">
    <property type="entry name" value="HYBRID SIGNAL TRANSDUCTION HISTIDINE KINASE J"/>
    <property type="match status" value="1"/>
</dbReference>
<keyword evidence="1 5" id="KW-0597">Phosphoprotein</keyword>